<reference evidence="4" key="1">
    <citation type="submission" date="2023-07" db="EMBL/GenBank/DDBJ databases">
        <title>Whole genome shotgun sequence of Streptomyces cacaoi subsp. asoensis NBRC 13813.</title>
        <authorList>
            <person name="Komaki H."/>
            <person name="Tamura T."/>
        </authorList>
    </citation>
    <scope>NUCLEOTIDE SEQUENCE [LARGE SCALE GENOMIC DNA]</scope>
    <source>
        <strain evidence="4">NBRC 13813</strain>
    </source>
</reference>
<keyword evidence="2" id="KW-1133">Transmembrane helix</keyword>
<evidence type="ECO:0000256" key="1">
    <source>
        <dbReference type="SAM" id="MobiDB-lite"/>
    </source>
</evidence>
<feature type="region of interest" description="Disordered" evidence="1">
    <location>
        <begin position="1"/>
        <end position="34"/>
    </location>
</feature>
<dbReference type="GeneID" id="91471379"/>
<protein>
    <recommendedName>
        <fullName evidence="5">Secreted protein</fullName>
    </recommendedName>
</protein>
<dbReference type="EMBL" id="BNEB01000003">
    <property type="protein sequence ID" value="GHI61868.1"/>
    <property type="molecule type" value="Genomic_DNA"/>
</dbReference>
<evidence type="ECO:0000256" key="2">
    <source>
        <dbReference type="SAM" id="Phobius"/>
    </source>
</evidence>
<keyword evidence="2" id="KW-0812">Transmembrane</keyword>
<evidence type="ECO:0008006" key="5">
    <source>
        <dbReference type="Google" id="ProtNLM"/>
    </source>
</evidence>
<evidence type="ECO:0000313" key="3">
    <source>
        <dbReference type="EMBL" id="GHI61868.1"/>
    </source>
</evidence>
<feature type="region of interest" description="Disordered" evidence="1">
    <location>
        <begin position="64"/>
        <end position="92"/>
    </location>
</feature>
<accession>A0ABQ3S164</accession>
<gene>
    <name evidence="3" type="ORF">Saso_35180</name>
</gene>
<comment type="caution">
    <text evidence="3">The sequence shown here is derived from an EMBL/GenBank/DDBJ whole genome shotgun (WGS) entry which is preliminary data.</text>
</comment>
<organism evidence="3 4">
    <name type="scientific">Streptomyces asoensis</name>
    <dbReference type="NCBI Taxonomy" id="249586"/>
    <lineage>
        <taxon>Bacteria</taxon>
        <taxon>Bacillati</taxon>
        <taxon>Actinomycetota</taxon>
        <taxon>Actinomycetes</taxon>
        <taxon>Kitasatosporales</taxon>
        <taxon>Streptomycetaceae</taxon>
        <taxon>Streptomyces</taxon>
    </lineage>
</organism>
<proteinExistence type="predicted"/>
<dbReference type="Proteomes" id="UP000649259">
    <property type="component" value="Unassembled WGS sequence"/>
</dbReference>
<feature type="compositionally biased region" description="Gly residues" evidence="1">
    <location>
        <begin position="22"/>
        <end position="34"/>
    </location>
</feature>
<evidence type="ECO:0000313" key="4">
    <source>
        <dbReference type="Proteomes" id="UP000649259"/>
    </source>
</evidence>
<sequence>MSGQIVSENPGERDTPEPVAGGKSGRGAGRAGRGGRIAAVAGTVLLACALLGGVGWTAVTVQDADREPGRPTWKFPPAAPDGKNKKETPDGASEAGLSALLVPFGTDGYDRGPDLREFGADAEFSGAQATALRKESIKDLPGSSRRKLEKLIDKERIKGMAMRSYVVERPEYNVTDAISFRVTLSRLESSAAVRRSATSFNAFLAAMDVLRKGPAIEGHPDARCFLTPKGKDEALGGALCTAYVGDVLVSVTAAAPDPVDGKFVAKFFTTQLDRIDDPGQAV</sequence>
<feature type="transmembrane region" description="Helical" evidence="2">
    <location>
        <begin position="37"/>
        <end position="59"/>
    </location>
</feature>
<keyword evidence="2" id="KW-0472">Membrane</keyword>
<name>A0ABQ3S164_9ACTN</name>
<dbReference type="RefSeq" id="WP_189921293.1">
    <property type="nucleotide sequence ID" value="NZ_BMSI01000004.1"/>
</dbReference>
<keyword evidence="4" id="KW-1185">Reference proteome</keyword>